<name>A0A934VT87_9BACT</name>
<sequence length="109" mass="12362">MPLWAYLSLVGFALVSMGVYGHWPYYGHPDPKELEMPFLSGMVGFLFVAAFFLLPVVPLFIGAKVFVSWKAGWKESLGWVWASLVLYLAGVVLVVWDIQFFGLINWMLD</sequence>
<protein>
    <submittedName>
        <fullName evidence="2">Uncharacterized protein</fullName>
    </submittedName>
</protein>
<gene>
    <name evidence="2" type="ORF">JIN87_21410</name>
</gene>
<keyword evidence="1" id="KW-0472">Membrane</keyword>
<comment type="caution">
    <text evidence="2">The sequence shown here is derived from an EMBL/GenBank/DDBJ whole genome shotgun (WGS) entry which is preliminary data.</text>
</comment>
<organism evidence="2 3">
    <name type="scientific">Pelagicoccus mobilis</name>
    <dbReference type="NCBI Taxonomy" id="415221"/>
    <lineage>
        <taxon>Bacteria</taxon>
        <taxon>Pseudomonadati</taxon>
        <taxon>Verrucomicrobiota</taxon>
        <taxon>Opitutia</taxon>
        <taxon>Puniceicoccales</taxon>
        <taxon>Pelagicoccaceae</taxon>
        <taxon>Pelagicoccus</taxon>
    </lineage>
</organism>
<keyword evidence="3" id="KW-1185">Reference proteome</keyword>
<dbReference type="Proteomes" id="UP000617628">
    <property type="component" value="Unassembled WGS sequence"/>
</dbReference>
<reference evidence="2" key="1">
    <citation type="submission" date="2021-01" db="EMBL/GenBank/DDBJ databases">
        <title>Modified the classification status of verrucomicrobia.</title>
        <authorList>
            <person name="Feng X."/>
        </authorList>
    </citation>
    <scope>NUCLEOTIDE SEQUENCE</scope>
    <source>
        <strain evidence="2">KCTC 13126</strain>
    </source>
</reference>
<evidence type="ECO:0000313" key="2">
    <source>
        <dbReference type="EMBL" id="MBK1879458.1"/>
    </source>
</evidence>
<evidence type="ECO:0000256" key="1">
    <source>
        <dbReference type="SAM" id="Phobius"/>
    </source>
</evidence>
<feature type="transmembrane region" description="Helical" evidence="1">
    <location>
        <begin position="79"/>
        <end position="104"/>
    </location>
</feature>
<proteinExistence type="predicted"/>
<dbReference type="RefSeq" id="WP_200357671.1">
    <property type="nucleotide sequence ID" value="NZ_JBHLTO010000005.1"/>
</dbReference>
<dbReference type="AlphaFoldDB" id="A0A934VT87"/>
<accession>A0A934VT87</accession>
<evidence type="ECO:0000313" key="3">
    <source>
        <dbReference type="Proteomes" id="UP000617628"/>
    </source>
</evidence>
<keyword evidence="1" id="KW-1133">Transmembrane helix</keyword>
<keyword evidence="1" id="KW-0812">Transmembrane</keyword>
<dbReference type="EMBL" id="JAENIL010000048">
    <property type="protein sequence ID" value="MBK1879458.1"/>
    <property type="molecule type" value="Genomic_DNA"/>
</dbReference>
<feature type="transmembrane region" description="Helical" evidence="1">
    <location>
        <begin position="45"/>
        <end position="67"/>
    </location>
</feature>